<dbReference type="PROSITE" id="PS00626">
    <property type="entry name" value="RCC1_2"/>
    <property type="match status" value="2"/>
</dbReference>
<feature type="repeat" description="RCC1" evidence="3">
    <location>
        <begin position="46"/>
        <end position="108"/>
    </location>
</feature>
<feature type="repeat" description="RCC1" evidence="3">
    <location>
        <begin position="173"/>
        <end position="227"/>
    </location>
</feature>
<name>A0A0R3TSF4_RODNA</name>
<dbReference type="GO" id="GO:0005085">
    <property type="term" value="F:guanyl-nucleotide exchange factor activity"/>
    <property type="evidence" value="ECO:0007669"/>
    <property type="project" value="TreeGrafter"/>
</dbReference>
<dbReference type="STRING" id="102285.A0A0R3TSF4"/>
<keyword evidence="2" id="KW-0677">Repeat</keyword>
<dbReference type="PANTHER" id="PTHR45982">
    <property type="entry name" value="REGULATOR OF CHROMOSOME CONDENSATION"/>
    <property type="match status" value="1"/>
</dbReference>
<dbReference type="PROSITE" id="PS50012">
    <property type="entry name" value="RCC1_3"/>
    <property type="match status" value="3"/>
</dbReference>
<dbReference type="EMBL" id="UZAE01013108">
    <property type="protein sequence ID" value="VDO08270.1"/>
    <property type="molecule type" value="Genomic_DNA"/>
</dbReference>
<proteinExistence type="predicted"/>
<evidence type="ECO:0000313" key="7">
    <source>
        <dbReference type="Proteomes" id="UP000278807"/>
    </source>
</evidence>
<dbReference type="InterPro" id="IPR058923">
    <property type="entry name" value="RCC1-like_dom"/>
</dbReference>
<dbReference type="GO" id="GO:0005737">
    <property type="term" value="C:cytoplasm"/>
    <property type="evidence" value="ECO:0007669"/>
    <property type="project" value="TreeGrafter"/>
</dbReference>
<dbReference type="OrthoDB" id="61110at2759"/>
<dbReference type="PANTHER" id="PTHR45982:SF1">
    <property type="entry name" value="REGULATOR OF CHROMOSOME CONDENSATION"/>
    <property type="match status" value="1"/>
</dbReference>
<sequence length="266" mass="28293">MVLRTRKRQSTIRGPDPTKRRRVDSAVEEVLSRLKNFHSNKYLTSGTVLTLGSGDTGQLGLGPDTTERTKPARFSSTSLKSAGLTDETAENFVQVEAGGMHTVCLDNKGRVFTFGCNDEGALGRPSTDIPPEEGEEGGPIEESRPGIVTFPENVKIIMISAGDSHSAALDSSGRVWLWGTFRGANGAIGLTKESEISRAPVLLSSFTDRVVVKIASGQDHLVCLTDDGLLFTMGCGEQGQLGRIAERFAKDGGRNGIESAPGVSVV</sequence>
<reference evidence="6 7" key="2">
    <citation type="submission" date="2018-11" db="EMBL/GenBank/DDBJ databases">
        <authorList>
            <consortium name="Pathogen Informatics"/>
        </authorList>
    </citation>
    <scope>NUCLEOTIDE SEQUENCE [LARGE SCALE GENOMIC DNA]</scope>
</reference>
<feature type="compositionally biased region" description="Basic residues" evidence="4">
    <location>
        <begin position="1"/>
        <end position="10"/>
    </location>
</feature>
<dbReference type="InterPro" id="IPR051553">
    <property type="entry name" value="Ran_GTPase-activating"/>
</dbReference>
<dbReference type="PRINTS" id="PR00633">
    <property type="entry name" value="RCCNDNSATION"/>
</dbReference>
<evidence type="ECO:0000256" key="4">
    <source>
        <dbReference type="SAM" id="MobiDB-lite"/>
    </source>
</evidence>
<dbReference type="AlphaFoldDB" id="A0A0R3TSF4"/>
<feature type="region of interest" description="Disordered" evidence="4">
    <location>
        <begin position="122"/>
        <end position="145"/>
    </location>
</feature>
<dbReference type="WBParaSite" id="HNAJ_0001057401-mRNA-1">
    <property type="protein sequence ID" value="HNAJ_0001057401-mRNA-1"/>
    <property type="gene ID" value="HNAJ_0001057401"/>
</dbReference>
<dbReference type="SUPFAM" id="SSF50985">
    <property type="entry name" value="RCC1/BLIP-II"/>
    <property type="match status" value="1"/>
</dbReference>
<evidence type="ECO:0000256" key="1">
    <source>
        <dbReference type="ARBA" id="ARBA00022658"/>
    </source>
</evidence>
<evidence type="ECO:0000313" key="8">
    <source>
        <dbReference type="WBParaSite" id="HNAJ_0001057401-mRNA-1"/>
    </source>
</evidence>
<feature type="repeat" description="RCC1" evidence="3">
    <location>
        <begin position="109"/>
        <end position="172"/>
    </location>
</feature>
<dbReference type="Proteomes" id="UP000278807">
    <property type="component" value="Unassembled WGS sequence"/>
</dbReference>
<feature type="compositionally biased region" description="Acidic residues" evidence="4">
    <location>
        <begin position="130"/>
        <end position="139"/>
    </location>
</feature>
<keyword evidence="1" id="KW-0344">Guanine-nucleotide releasing factor</keyword>
<evidence type="ECO:0000256" key="2">
    <source>
        <dbReference type="ARBA" id="ARBA00022737"/>
    </source>
</evidence>
<dbReference type="Pfam" id="PF25390">
    <property type="entry name" value="WD40_RLD"/>
    <property type="match status" value="1"/>
</dbReference>
<accession>A0A0R3TSF4</accession>
<feature type="region of interest" description="Disordered" evidence="4">
    <location>
        <begin position="1"/>
        <end position="24"/>
    </location>
</feature>
<gene>
    <name evidence="6" type="ORF">HNAJ_LOCUS10569</name>
</gene>
<reference evidence="8" key="1">
    <citation type="submission" date="2017-02" db="UniProtKB">
        <authorList>
            <consortium name="WormBaseParasite"/>
        </authorList>
    </citation>
    <scope>IDENTIFICATION</scope>
</reference>
<dbReference type="InterPro" id="IPR009091">
    <property type="entry name" value="RCC1/BLIP-II"/>
</dbReference>
<dbReference type="InterPro" id="IPR000408">
    <property type="entry name" value="Reg_chr_condens"/>
</dbReference>
<feature type="domain" description="RCC1-like" evidence="5">
    <location>
        <begin position="48"/>
        <end position="246"/>
    </location>
</feature>
<organism evidence="8">
    <name type="scientific">Rodentolepis nana</name>
    <name type="common">Dwarf tapeworm</name>
    <name type="synonym">Hymenolepis nana</name>
    <dbReference type="NCBI Taxonomy" id="102285"/>
    <lineage>
        <taxon>Eukaryota</taxon>
        <taxon>Metazoa</taxon>
        <taxon>Spiralia</taxon>
        <taxon>Lophotrochozoa</taxon>
        <taxon>Platyhelminthes</taxon>
        <taxon>Cestoda</taxon>
        <taxon>Eucestoda</taxon>
        <taxon>Cyclophyllidea</taxon>
        <taxon>Hymenolepididae</taxon>
        <taxon>Rodentolepis</taxon>
    </lineage>
</organism>
<protein>
    <submittedName>
        <fullName evidence="8">Regulator of chromosome condensation</fullName>
    </submittedName>
</protein>
<evidence type="ECO:0000313" key="6">
    <source>
        <dbReference type="EMBL" id="VDO08270.1"/>
    </source>
</evidence>
<evidence type="ECO:0000259" key="5">
    <source>
        <dbReference type="Pfam" id="PF25390"/>
    </source>
</evidence>
<dbReference type="Gene3D" id="2.130.10.30">
    <property type="entry name" value="Regulator of chromosome condensation 1/beta-lactamase-inhibitor protein II"/>
    <property type="match status" value="1"/>
</dbReference>
<evidence type="ECO:0000256" key="3">
    <source>
        <dbReference type="PROSITE-ProRule" id="PRU00235"/>
    </source>
</evidence>
<keyword evidence="7" id="KW-1185">Reference proteome</keyword>
<feature type="region of interest" description="Disordered" evidence="4">
    <location>
        <begin position="58"/>
        <end position="81"/>
    </location>
</feature>